<keyword evidence="10" id="KW-0660">Purine salvage</keyword>
<dbReference type="AlphaFoldDB" id="B8LNM5"/>
<keyword evidence="9" id="KW-0808">Transferase</keyword>
<evidence type="ECO:0000313" key="11">
    <source>
        <dbReference type="EMBL" id="ABR17255.1"/>
    </source>
</evidence>
<evidence type="ECO:0000256" key="3">
    <source>
        <dbReference type="ARBA" id="ARBA00004659"/>
    </source>
</evidence>
<comment type="subcellular location">
    <subcellularLocation>
        <location evidence="2">Cytoplasm</location>
    </subcellularLocation>
</comment>
<comment type="catalytic activity">
    <reaction evidence="1">
        <text>AMP + diphosphate = 5-phospho-alpha-D-ribose 1-diphosphate + adenine</text>
        <dbReference type="Rhea" id="RHEA:16609"/>
        <dbReference type="ChEBI" id="CHEBI:16708"/>
        <dbReference type="ChEBI" id="CHEBI:33019"/>
        <dbReference type="ChEBI" id="CHEBI:58017"/>
        <dbReference type="ChEBI" id="CHEBI:456215"/>
        <dbReference type="EC" id="2.4.2.7"/>
    </reaction>
</comment>
<dbReference type="PANTHER" id="PTHR11776:SF22">
    <property type="entry name" value="ADENINE PHOSPHORIBOSYLTRANSFERASE 5"/>
    <property type="match status" value="1"/>
</dbReference>
<evidence type="ECO:0000256" key="4">
    <source>
        <dbReference type="ARBA" id="ARBA00008391"/>
    </source>
</evidence>
<evidence type="ECO:0000256" key="10">
    <source>
        <dbReference type="ARBA" id="ARBA00022726"/>
    </source>
</evidence>
<keyword evidence="8" id="KW-0328">Glycosyltransferase</keyword>
<protein>
    <recommendedName>
        <fullName evidence="6">adenine phosphoribosyltransferase</fullName>
        <ecNumber evidence="6">2.4.2.7</ecNumber>
    </recommendedName>
</protein>
<dbReference type="GO" id="GO:0005829">
    <property type="term" value="C:cytosol"/>
    <property type="evidence" value="ECO:0007669"/>
    <property type="project" value="TreeGrafter"/>
</dbReference>
<name>B8LNM5_PICSI</name>
<accession>B8LNM5</accession>
<dbReference type="InterPro" id="IPR050120">
    <property type="entry name" value="Adenine_PRTase"/>
</dbReference>
<dbReference type="GO" id="GO:0003999">
    <property type="term" value="F:adenine phosphoribosyltransferase activity"/>
    <property type="evidence" value="ECO:0007669"/>
    <property type="project" value="UniProtKB-EC"/>
</dbReference>
<dbReference type="GO" id="GO:0006166">
    <property type="term" value="P:purine ribonucleoside salvage"/>
    <property type="evidence" value="ECO:0007669"/>
    <property type="project" value="UniProtKB-KW"/>
</dbReference>
<comment type="subunit">
    <text evidence="5">Homodimer.</text>
</comment>
<dbReference type="PANTHER" id="PTHR11776">
    <property type="entry name" value="ADENINE PHOSPHORIBOSYLTRANSFERASE"/>
    <property type="match status" value="1"/>
</dbReference>
<evidence type="ECO:0000256" key="9">
    <source>
        <dbReference type="ARBA" id="ARBA00022679"/>
    </source>
</evidence>
<comment type="similarity">
    <text evidence="4">Belongs to the purine/pyrimidine phosphoribosyltransferase family.</text>
</comment>
<dbReference type="InterPro" id="IPR029057">
    <property type="entry name" value="PRTase-like"/>
</dbReference>
<dbReference type="EC" id="2.4.2.7" evidence="6"/>
<comment type="pathway">
    <text evidence="3">Purine metabolism; AMP biosynthesis via salvage pathway; AMP from adenine: step 1/1.</text>
</comment>
<evidence type="ECO:0000256" key="5">
    <source>
        <dbReference type="ARBA" id="ARBA00011738"/>
    </source>
</evidence>
<sequence length="95" mass="10552">MAACKDGDLRVRGISSAIRVVPNFPKPGIMFQDITTLLLDPKAFRDAIDIFVDRYKDKEISVVAGLRLIDDHYRQAIVDVINPDSATDSSSLCKE</sequence>
<reference evidence="11" key="1">
    <citation type="submission" date="2007-06" db="EMBL/GenBank/DDBJ databases">
        <title>Full length cDNA sequences from Sitka Spruce (Picea sitchensis).</title>
        <authorList>
            <person name="Ralph S.G."/>
            <person name="Chun H.E."/>
            <person name="Liao N."/>
            <person name="Ali J."/>
            <person name="Reid K."/>
            <person name="Kolosova N."/>
            <person name="Cooper N."/>
            <person name="Cullis C."/>
            <person name="Jancsik S."/>
            <person name="Moore R."/>
            <person name="Mayo M."/>
            <person name="Wagner S."/>
            <person name="Holt R.A."/>
            <person name="Jones S.J.M."/>
            <person name="Marra M.A."/>
            <person name="Ritland C.E."/>
            <person name="Ritland K."/>
            <person name="Bohlmann J."/>
        </authorList>
    </citation>
    <scope>NUCLEOTIDE SEQUENCE</scope>
    <source>
        <tissue evidence="11">Green portion of the leader tissue</tissue>
    </source>
</reference>
<organism evidence="11">
    <name type="scientific">Picea sitchensis</name>
    <name type="common">Sitka spruce</name>
    <name type="synonym">Pinus sitchensis</name>
    <dbReference type="NCBI Taxonomy" id="3332"/>
    <lineage>
        <taxon>Eukaryota</taxon>
        <taxon>Viridiplantae</taxon>
        <taxon>Streptophyta</taxon>
        <taxon>Embryophyta</taxon>
        <taxon>Tracheophyta</taxon>
        <taxon>Spermatophyta</taxon>
        <taxon>Pinopsida</taxon>
        <taxon>Pinidae</taxon>
        <taxon>Conifers I</taxon>
        <taxon>Pinales</taxon>
        <taxon>Pinaceae</taxon>
        <taxon>Picea</taxon>
    </lineage>
</organism>
<evidence type="ECO:0000256" key="1">
    <source>
        <dbReference type="ARBA" id="ARBA00000868"/>
    </source>
</evidence>
<keyword evidence="7" id="KW-0963">Cytoplasm</keyword>
<proteinExistence type="evidence at transcript level"/>
<dbReference type="SUPFAM" id="SSF53271">
    <property type="entry name" value="PRTase-like"/>
    <property type="match status" value="1"/>
</dbReference>
<dbReference type="EMBL" id="EF677432">
    <property type="protein sequence ID" value="ABR17255.1"/>
    <property type="molecule type" value="mRNA"/>
</dbReference>
<evidence type="ECO:0000256" key="8">
    <source>
        <dbReference type="ARBA" id="ARBA00022676"/>
    </source>
</evidence>
<evidence type="ECO:0000256" key="2">
    <source>
        <dbReference type="ARBA" id="ARBA00004496"/>
    </source>
</evidence>
<dbReference type="Gene3D" id="3.40.50.2020">
    <property type="match status" value="1"/>
</dbReference>
<evidence type="ECO:0000256" key="6">
    <source>
        <dbReference type="ARBA" id="ARBA00011893"/>
    </source>
</evidence>
<evidence type="ECO:0000256" key="7">
    <source>
        <dbReference type="ARBA" id="ARBA00022490"/>
    </source>
</evidence>